<evidence type="ECO:0000259" key="1">
    <source>
        <dbReference type="Pfam" id="PF01979"/>
    </source>
</evidence>
<dbReference type="EMBL" id="BAABAE010000003">
    <property type="protein sequence ID" value="GAA3739864.1"/>
    <property type="molecule type" value="Genomic_DNA"/>
</dbReference>
<evidence type="ECO:0000313" key="3">
    <source>
        <dbReference type="Proteomes" id="UP001501004"/>
    </source>
</evidence>
<dbReference type="SUPFAM" id="SSF51556">
    <property type="entry name" value="Metallo-dependent hydrolases"/>
    <property type="match status" value="1"/>
</dbReference>
<feature type="domain" description="Amidohydrolase-related" evidence="1">
    <location>
        <begin position="65"/>
        <end position="418"/>
    </location>
</feature>
<comment type="caution">
    <text evidence="2">The sequence shown here is derived from an EMBL/GenBank/DDBJ whole genome shotgun (WGS) entry which is preliminary data.</text>
</comment>
<dbReference type="Gene3D" id="2.30.40.10">
    <property type="entry name" value="Urease, subunit C, domain 1"/>
    <property type="match status" value="1"/>
</dbReference>
<dbReference type="InterPro" id="IPR011059">
    <property type="entry name" value="Metal-dep_hydrolase_composite"/>
</dbReference>
<keyword evidence="3" id="KW-1185">Reference proteome</keyword>
<gene>
    <name evidence="2" type="ORF">GCM10022239_14360</name>
</gene>
<dbReference type="InterPro" id="IPR051781">
    <property type="entry name" value="Metallo-dep_Hydrolase"/>
</dbReference>
<dbReference type="Gene3D" id="3.20.20.140">
    <property type="entry name" value="Metal-dependent hydrolases"/>
    <property type="match status" value="1"/>
</dbReference>
<dbReference type="Proteomes" id="UP001501004">
    <property type="component" value="Unassembled WGS sequence"/>
</dbReference>
<dbReference type="Pfam" id="PF01979">
    <property type="entry name" value="Amidohydro_1"/>
    <property type="match status" value="1"/>
</dbReference>
<reference evidence="3" key="1">
    <citation type="journal article" date="2019" name="Int. J. Syst. Evol. Microbiol.">
        <title>The Global Catalogue of Microorganisms (GCM) 10K type strain sequencing project: providing services to taxonomists for standard genome sequencing and annotation.</title>
        <authorList>
            <consortium name="The Broad Institute Genomics Platform"/>
            <consortium name="The Broad Institute Genome Sequencing Center for Infectious Disease"/>
            <person name="Wu L."/>
            <person name="Ma J."/>
        </authorList>
    </citation>
    <scope>NUCLEOTIDE SEQUENCE [LARGE SCALE GENOMIC DNA]</scope>
    <source>
        <strain evidence="3">JCM 16949</strain>
    </source>
</reference>
<protein>
    <submittedName>
        <fullName evidence="2">Amidohydrolase family protein</fullName>
    </submittedName>
</protein>
<evidence type="ECO:0000313" key="2">
    <source>
        <dbReference type="EMBL" id="GAA3739864.1"/>
    </source>
</evidence>
<dbReference type="PANTHER" id="PTHR43135:SF3">
    <property type="entry name" value="ALPHA-D-RIBOSE 1-METHYLPHOSPHONATE 5-TRIPHOSPHATE DIPHOSPHATASE"/>
    <property type="match status" value="1"/>
</dbReference>
<organism evidence="2 3">
    <name type="scientific">Leifsonella bigeumensis</name>
    <dbReference type="NCBI Taxonomy" id="433643"/>
    <lineage>
        <taxon>Bacteria</taxon>
        <taxon>Bacillati</taxon>
        <taxon>Actinomycetota</taxon>
        <taxon>Actinomycetes</taxon>
        <taxon>Micrococcales</taxon>
        <taxon>Microbacteriaceae</taxon>
        <taxon>Leifsonella</taxon>
    </lineage>
</organism>
<dbReference type="InterPro" id="IPR057744">
    <property type="entry name" value="OTAase-like"/>
</dbReference>
<proteinExistence type="predicted"/>
<accession>A0ABP7FHC8</accession>
<dbReference type="CDD" id="cd01299">
    <property type="entry name" value="Met_dep_hydrolase_A"/>
    <property type="match status" value="1"/>
</dbReference>
<name>A0ABP7FHC8_9MICO</name>
<dbReference type="PANTHER" id="PTHR43135">
    <property type="entry name" value="ALPHA-D-RIBOSE 1-METHYLPHOSPHONATE 5-TRIPHOSPHATE DIPHOSPHATASE"/>
    <property type="match status" value="1"/>
</dbReference>
<dbReference type="InterPro" id="IPR032466">
    <property type="entry name" value="Metal_Hydrolase"/>
</dbReference>
<sequence>MSQLPPETGAGQNLVLLAGQLLDGNGGATTDVAVRIEGERITAIGARGDDALTADATVIDLGGSTLMPGMIDAHMHFFGVPSDASNTMRFETLPYRAFRAAGEAKRMLDAGITSARCLGSAVGPDMRRVMREGLIPGPRLEVSGDFICSTAGTWDHFNVPMEWVAKQGIIADGPDECRKMVRTRIRQGATVIKIGVSKGALGHRFRPWGEDPYNEAPGFSLAEIRAVTDEAHLNGLEVSAHCIGEPQVQLALDGGVDIIEHGFGITDATRDRLAAEGKWVVTTLSHPYLHHAAADEFGYPAWKKEAFAKHVDAISSDFAKGLEAGVRYALGSDNIGWPTHPQGAMALEFELAERWGMSAGDAVVAGTRSGAQVMRTDHLVGTVEVGKLADIIALDGDLLRDITLLRTPQMVMQGGEVVVAPTESASLR</sequence>
<dbReference type="InterPro" id="IPR006680">
    <property type="entry name" value="Amidohydro-rel"/>
</dbReference>
<dbReference type="SUPFAM" id="SSF51338">
    <property type="entry name" value="Composite domain of metallo-dependent hydrolases"/>
    <property type="match status" value="1"/>
</dbReference>